<feature type="compositionally biased region" description="Low complexity" evidence="1">
    <location>
        <begin position="1265"/>
        <end position="1282"/>
    </location>
</feature>
<feature type="compositionally biased region" description="Pro residues" evidence="1">
    <location>
        <begin position="575"/>
        <end position="587"/>
    </location>
</feature>
<dbReference type="Proteomes" id="UP000838878">
    <property type="component" value="Chromosome 9"/>
</dbReference>
<dbReference type="OrthoDB" id="7493181at2759"/>
<feature type="region of interest" description="Disordered" evidence="1">
    <location>
        <begin position="241"/>
        <end position="261"/>
    </location>
</feature>
<feature type="non-terminal residue" evidence="2">
    <location>
        <position position="1476"/>
    </location>
</feature>
<keyword evidence="3" id="KW-1185">Reference proteome</keyword>
<dbReference type="PANTHER" id="PTHR23330:SF9">
    <property type="entry name" value="PROLINE-RICH PROTEIN 11"/>
    <property type="match status" value="1"/>
</dbReference>
<feature type="compositionally biased region" description="Polar residues" evidence="1">
    <location>
        <begin position="247"/>
        <end position="261"/>
    </location>
</feature>
<feature type="region of interest" description="Disordered" evidence="1">
    <location>
        <begin position="1359"/>
        <end position="1418"/>
    </location>
</feature>
<sequence length="1476" mass="158417">MIFKGPLNKVTLRHSPVPAAAKFKRNIEYDQDLNHQSYTYTDVQEDIKGRTSAVSVGSTGVGYDGELVSPNSYIKNGNAQALENGEGLGQSSDNYLASPSSALDNVSDILENVNVMGQNSNIQPEWKSEDISKESDLEDRAAYAQAVANAHSSGNAQTQANAQAQASTHAQANAQAYTNVRDNQFGIGSLPYNYPVSASSLAQALTNANLKKQNLYSKPYWKSGDIEKVDESERAVRQSKEIEVQEESVQNEKSASSILESSPVSVDTLANKQESITSVETLERNIESSELNLDLKGFTPERNVDETKTGEENLNLEERRGGQPIVVCSRPYEIHAVWLVAQGCMICTCVQDNWLLRPLCASCNTCLTPPPPPPPPLPEIIIPVPPPSPPTPVPQVSCDPLPTETPFENPLNPCQICICKPIVNVFGQPDVQIQCDENPQCMRPPDIIPIPPIPQPPSPPVPLPLCERFPLNVLFPDPLDGCKICKCVAETFLLEKRIICMPNPECEPPVPLPTPVPEPVPIPEPEPEPAPLPPLPPFPVTPVQPFPIVPQIPQEIEPVPWPPVIANRPRNQSPLPGPPPHDTCRPYPPNTPFQHPWNECQICECVEIFGPNIINIEVNCYTKPSCYPICEFQSLNADFAHPREPCKICNCQIFGNIIVPVCRLADGPGFLGQNSPLGSNADALASATALANSQSQGYQPGYPSQPGQWGSQVSSALAQAQAQSNSEAQALSNAAASSSNQYPYGTIGLNVPNAYPGSLSPWLNSYPYGFYTSESANAQAIANAQSVGSQYNYPYFPGESQSSAQAQADAVVNTQLLGLSPYGVYPYSPGSSLSNAQAQAKAISNAQGTDLYGNYPYLPGGSQSSAQADAVANTQSLSLSPYVVSPYSPGGGFSNAQAQAEAISNNQGSSLLGNYPYLPGGTQSNAQAQADAVANAQSLGISPYVVYPYSSGGSLSNAQAQAEAISNAQSGQEQADAIANAQSLGISPYVVYPYSTGGSLSNAQAEAISNVQSTDSYGNSPYSGGGSQSSAQAQAEAIANAQSLDVSPVNTYSVGGGQGANAYPYSLFGGSQSNAQAQAEAIANAQSSASQPYNPFDSYINYPSYPENIQSNAQANAIAASQNSLNLYSLPSTNINPIYESGINGWESLLQGQRPSEAVAESLANAQSLGESQAFSQAVAQGSTSAQAFAQAAAQSGTPLMRSVSHGKEQGLTTNNGLEFLEDVKNIAGFGDAQHRGPQWYDYDSMSSGDSHLKLKSDYSSSLSAEPSSISSSQASEASSIETNEKKRATKTYRTCTTCPHDMMKKYKNFGIKWICGGYQRARRSFKSECMMRYRNCQDGTTDLVASLVPNVTKVGKVNNGVDTIHRRKGKNHRSTSSSDGAIRGSISDEGDKESLELSSHDQTALSSEEKYKPKSTEERKGWQKWRRKCTPCPDDMVKKWRDPSIEWICGGYQRARRTFKSLCMMHYRNCQDGTS</sequence>
<organism evidence="2 3">
    <name type="scientific">Brenthis ino</name>
    <name type="common">lesser marbled fritillary</name>
    <dbReference type="NCBI Taxonomy" id="405034"/>
    <lineage>
        <taxon>Eukaryota</taxon>
        <taxon>Metazoa</taxon>
        <taxon>Ecdysozoa</taxon>
        <taxon>Arthropoda</taxon>
        <taxon>Hexapoda</taxon>
        <taxon>Insecta</taxon>
        <taxon>Pterygota</taxon>
        <taxon>Neoptera</taxon>
        <taxon>Endopterygota</taxon>
        <taxon>Lepidoptera</taxon>
        <taxon>Glossata</taxon>
        <taxon>Ditrysia</taxon>
        <taxon>Papilionoidea</taxon>
        <taxon>Nymphalidae</taxon>
        <taxon>Heliconiinae</taxon>
        <taxon>Argynnini</taxon>
        <taxon>Brenthis</taxon>
    </lineage>
</organism>
<feature type="region of interest" description="Disordered" evidence="1">
    <location>
        <begin position="1265"/>
        <end position="1286"/>
    </location>
</feature>
<proteinExistence type="predicted"/>
<evidence type="ECO:0000313" key="3">
    <source>
        <dbReference type="Proteomes" id="UP000838878"/>
    </source>
</evidence>
<dbReference type="EMBL" id="OV170229">
    <property type="protein sequence ID" value="CAH0731282.1"/>
    <property type="molecule type" value="Genomic_DNA"/>
</dbReference>
<reference evidence="2" key="1">
    <citation type="submission" date="2021-12" db="EMBL/GenBank/DDBJ databases">
        <authorList>
            <person name="Martin H S."/>
        </authorList>
    </citation>
    <scope>NUCLEOTIDE SEQUENCE</scope>
</reference>
<accession>A0A8J9VGH0</accession>
<dbReference type="PANTHER" id="PTHR23330">
    <property type="entry name" value="P300 TRANSCRIPTIONAL COFACTOR JMY-RELATED"/>
    <property type="match status" value="1"/>
</dbReference>
<evidence type="ECO:0000256" key="1">
    <source>
        <dbReference type="SAM" id="MobiDB-lite"/>
    </source>
</evidence>
<protein>
    <submittedName>
        <fullName evidence="2">Uncharacterized protein</fullName>
    </submittedName>
</protein>
<feature type="region of interest" description="Disordered" evidence="1">
    <location>
        <begin position="567"/>
        <end position="587"/>
    </location>
</feature>
<name>A0A8J9VGH0_9NEOP</name>
<feature type="compositionally biased region" description="Basic and acidic residues" evidence="1">
    <location>
        <begin position="1408"/>
        <end position="1418"/>
    </location>
</feature>
<gene>
    <name evidence="2" type="ORF">BINO364_LOCUS16175</name>
</gene>
<evidence type="ECO:0000313" key="2">
    <source>
        <dbReference type="EMBL" id="CAH0731282.1"/>
    </source>
</evidence>